<proteinExistence type="predicted"/>
<sequence>MWTSGTGSCVSSAGGARRARAYPEHAPTRATMSLMSSAPGDPAETAPRATPDREPTPAELAAQQGVPARGASHYAKGSAANMARSMAVIVAITLALFFMTGRPNSTTPQSVDVPGSAQYRAQQAGQPFAYPRDLPDGWVATSVRYVRSKGDVMVWNAGYTTPDGEYVSVQQALDPGEGWVDTQTNNGARVGTFETRDGRTWTKRDREGKVQRSLVHVPQDTTELTTLVTGTGSWEQLEDFADRLAPVKVTKAGSSSASPSS</sequence>
<comment type="caution">
    <text evidence="2">The sequence shown here is derived from an EMBL/GenBank/DDBJ whole genome shotgun (WGS) entry which is preliminary data.</text>
</comment>
<evidence type="ECO:0000313" key="2">
    <source>
        <dbReference type="EMBL" id="RWU82223.1"/>
    </source>
</evidence>
<dbReference type="AlphaFoldDB" id="A0A444B1I9"/>
<gene>
    <name evidence="2" type="ORF">CWN80_12945</name>
</gene>
<dbReference type="OrthoDB" id="5146801at2"/>
<evidence type="ECO:0000313" key="3">
    <source>
        <dbReference type="Proteomes" id="UP000288711"/>
    </source>
</evidence>
<protein>
    <submittedName>
        <fullName evidence="2">DUF4245 domain-containing protein</fullName>
    </submittedName>
</protein>
<keyword evidence="3" id="KW-1185">Reference proteome</keyword>
<dbReference type="EMBL" id="PIPF01000012">
    <property type="protein sequence ID" value="RWU82223.1"/>
    <property type="molecule type" value="Genomic_DNA"/>
</dbReference>
<feature type="compositionally biased region" description="Polar residues" evidence="1">
    <location>
        <begin position="1"/>
        <end position="11"/>
    </location>
</feature>
<dbReference type="Pfam" id="PF14030">
    <property type="entry name" value="DUF4245"/>
    <property type="match status" value="1"/>
</dbReference>
<feature type="region of interest" description="Disordered" evidence="1">
    <location>
        <begin position="1"/>
        <end position="69"/>
    </location>
</feature>
<evidence type="ECO:0000256" key="1">
    <source>
        <dbReference type="SAM" id="MobiDB-lite"/>
    </source>
</evidence>
<dbReference type="InterPro" id="IPR025339">
    <property type="entry name" value="DUF4245"/>
</dbReference>
<reference evidence="2 3" key="1">
    <citation type="journal article" date="2009" name="Int. J. Syst. Evol. Microbiol.">
        <title>Janibacter hoylei sp. nov., Bacillus isronensis sp. nov. and Bacillus aryabhattai sp. nov., isolated from cryotubes used for collecting air from the upper atmosphere.</title>
        <authorList>
            <person name="Shivaji S."/>
            <person name="Chaturvedi P."/>
            <person name="Begum Z."/>
            <person name="Pindi P.K."/>
            <person name="Manorama R."/>
            <person name="Padmanaban D.A."/>
            <person name="Shouche Y.S."/>
            <person name="Pawar S."/>
            <person name="Vaishampayan P."/>
            <person name="Dutt C.B."/>
            <person name="Datta G.N."/>
            <person name="Manchanda R.K."/>
            <person name="Rao U.R."/>
            <person name="Bhargava P.M."/>
            <person name="Narlikar J.V."/>
        </authorList>
    </citation>
    <scope>NUCLEOTIDE SEQUENCE [LARGE SCALE GENOMIC DNA]</scope>
    <source>
        <strain evidence="2 3">PVAS-1</strain>
    </source>
</reference>
<name>A0A444B1I9_9MICO</name>
<dbReference type="Proteomes" id="UP000288711">
    <property type="component" value="Unassembled WGS sequence"/>
</dbReference>
<organism evidence="2 3">
    <name type="scientific">Janibacter hoylei PVAS-1</name>
    <dbReference type="NCBI Taxonomy" id="1210046"/>
    <lineage>
        <taxon>Bacteria</taxon>
        <taxon>Bacillati</taxon>
        <taxon>Actinomycetota</taxon>
        <taxon>Actinomycetes</taxon>
        <taxon>Micrococcales</taxon>
        <taxon>Intrasporangiaceae</taxon>
        <taxon>Janibacter</taxon>
    </lineage>
</organism>
<accession>A0A444B1I9</accession>